<feature type="domain" description="Amino acid transporter transmembrane" evidence="22">
    <location>
        <begin position="539"/>
        <end position="821"/>
    </location>
</feature>
<keyword evidence="10" id="KW-0493">Microtubule</keyword>
<evidence type="ECO:0000256" key="5">
    <source>
        <dbReference type="ARBA" id="ARBA00006247"/>
    </source>
</evidence>
<dbReference type="InterPro" id="IPR010159">
    <property type="entry name" value="N-acyl_aa_amidohydrolase"/>
</dbReference>
<evidence type="ECO:0000256" key="4">
    <source>
        <dbReference type="ARBA" id="ARBA00005885"/>
    </source>
</evidence>
<evidence type="ECO:0000256" key="20">
    <source>
        <dbReference type="SAM" id="Phobius"/>
    </source>
</evidence>
<evidence type="ECO:0000256" key="8">
    <source>
        <dbReference type="ARBA" id="ARBA00022490"/>
    </source>
</evidence>
<evidence type="ECO:0000256" key="7">
    <source>
        <dbReference type="ARBA" id="ARBA00022448"/>
    </source>
</evidence>
<evidence type="ECO:0000256" key="9">
    <source>
        <dbReference type="ARBA" id="ARBA00022692"/>
    </source>
</evidence>
<dbReference type="Pfam" id="PF01546">
    <property type="entry name" value="Peptidase_M20"/>
    <property type="match status" value="1"/>
</dbReference>
<evidence type="ECO:0000256" key="13">
    <source>
        <dbReference type="ARBA" id="ARBA00022833"/>
    </source>
</evidence>
<feature type="compositionally biased region" description="Low complexity" evidence="19">
    <location>
        <begin position="1318"/>
        <end position="1330"/>
    </location>
</feature>
<accession>A0ABQ7NNL7</accession>
<evidence type="ECO:0000256" key="18">
    <source>
        <dbReference type="ARBA" id="ARBA00029656"/>
    </source>
</evidence>
<evidence type="ECO:0000256" key="19">
    <source>
        <dbReference type="SAM" id="MobiDB-lite"/>
    </source>
</evidence>
<evidence type="ECO:0000256" key="10">
    <source>
        <dbReference type="ARBA" id="ARBA00022701"/>
    </source>
</evidence>
<dbReference type="Gene3D" id="3.40.630.10">
    <property type="entry name" value="Zn peptidases"/>
    <property type="match status" value="1"/>
</dbReference>
<keyword evidence="9 20" id="KW-0812">Transmembrane</keyword>
<dbReference type="SMART" id="SM01417">
    <property type="entry name" value="Solute_trans_a"/>
    <property type="match status" value="1"/>
</dbReference>
<dbReference type="SUPFAM" id="SSF55031">
    <property type="entry name" value="Bacterial exopeptidase dimerisation domain"/>
    <property type="match status" value="1"/>
</dbReference>
<dbReference type="Gene3D" id="3.30.70.360">
    <property type="match status" value="1"/>
</dbReference>
<dbReference type="InterPro" id="IPR002933">
    <property type="entry name" value="Peptidase_M20"/>
</dbReference>
<feature type="region of interest" description="Disordered" evidence="19">
    <location>
        <begin position="1577"/>
        <end position="1681"/>
    </location>
</feature>
<dbReference type="EC" id="3.5.1.14" evidence="6"/>
<feature type="region of interest" description="Disordered" evidence="19">
    <location>
        <begin position="1261"/>
        <end position="1333"/>
    </location>
</feature>
<dbReference type="Pfam" id="PF01490">
    <property type="entry name" value="Aa_trans"/>
    <property type="match status" value="1"/>
</dbReference>
<keyword evidence="14" id="KW-0029">Amino-acid transport</keyword>
<keyword evidence="17" id="KW-0206">Cytoskeleton</keyword>
<dbReference type="Pfam" id="PF03619">
    <property type="entry name" value="Solute_trans_a"/>
    <property type="match status" value="1"/>
</dbReference>
<dbReference type="PANTHER" id="PTHR45892">
    <property type="entry name" value="AMINOACYLASE-1"/>
    <property type="match status" value="1"/>
</dbReference>
<comment type="cofactor">
    <cofactor evidence="1">
        <name>Zn(2+)</name>
        <dbReference type="ChEBI" id="CHEBI:29105"/>
    </cofactor>
</comment>
<keyword evidence="15 20" id="KW-1133">Transmembrane helix</keyword>
<protein>
    <recommendedName>
        <fullName evidence="6">N-acyl-aliphatic-L-amino acid amidohydrolase</fullName>
        <ecNumber evidence="6">3.5.1.14</ecNumber>
    </recommendedName>
    <alternativeName>
        <fullName evidence="18">N-acyl-L-amino-acid amidohydrolase</fullName>
    </alternativeName>
</protein>
<feature type="compositionally biased region" description="Polar residues" evidence="19">
    <location>
        <begin position="1585"/>
        <end position="1602"/>
    </location>
</feature>
<keyword evidence="16 20" id="KW-0472">Membrane</keyword>
<evidence type="ECO:0000256" key="21">
    <source>
        <dbReference type="SAM" id="SignalP"/>
    </source>
</evidence>
<keyword evidence="26" id="KW-1185">Reference proteome</keyword>
<feature type="compositionally biased region" description="Basic and acidic residues" evidence="19">
    <location>
        <begin position="1646"/>
        <end position="1657"/>
    </location>
</feature>
<feature type="signal peptide" evidence="21">
    <location>
        <begin position="1"/>
        <end position="20"/>
    </location>
</feature>
<dbReference type="InterPro" id="IPR001261">
    <property type="entry name" value="ArgE/DapE_CS"/>
</dbReference>
<feature type="chain" id="PRO_5046260466" description="N-acyl-aliphatic-L-amino acid amidohydrolase" evidence="21">
    <location>
        <begin position="21"/>
        <end position="1735"/>
    </location>
</feature>
<evidence type="ECO:0000256" key="3">
    <source>
        <dbReference type="ARBA" id="ARBA00004245"/>
    </source>
</evidence>
<dbReference type="InterPro" id="IPR052083">
    <property type="entry name" value="Aminoacylase-1_M20A"/>
</dbReference>
<feature type="transmembrane region" description="Helical" evidence="20">
    <location>
        <begin position="1104"/>
        <end position="1124"/>
    </location>
</feature>
<dbReference type="Proteomes" id="UP000823674">
    <property type="component" value="Chromosome A01"/>
</dbReference>
<feature type="transmembrane region" description="Helical" evidence="20">
    <location>
        <begin position="754"/>
        <end position="777"/>
    </location>
</feature>
<name>A0ABQ7NNL7_BRACM</name>
<evidence type="ECO:0000256" key="2">
    <source>
        <dbReference type="ARBA" id="ARBA00004141"/>
    </source>
</evidence>
<evidence type="ECO:0000259" key="22">
    <source>
        <dbReference type="Pfam" id="PF01490"/>
    </source>
</evidence>
<feature type="domain" description="Peptidase M20 dimerisation" evidence="24">
    <location>
        <begin position="201"/>
        <end position="312"/>
    </location>
</feature>
<dbReference type="InterPro" id="IPR027329">
    <property type="entry name" value="TPX2_C"/>
</dbReference>
<keyword evidence="11" id="KW-0479">Metal-binding</keyword>
<sequence>MSRLLLAQVVLALCILSAAADDGEAIVSRFQEYLRIDTVQPKPDYYKAVDFLNSQAKSLSLESQTNEFKGKPHLLLKWVGSDPTLPAILLNSHTDVVPFEESKWTHHPLHAHMDNQGDIYARGSQDMKCVGMQYLEAIRKLQASGFHPLRSVYLSFVPDEEIGGHDGAEKFVESHLFKSLNVGIVLDEGLPSPSKSYRVFYGERSPWWLVIKAKGPPGHGAKLYDNSAIENLLKSIESIRRFRASQFDLLKAGGTAEGDVVSVNMAFLKAGTPSPTGFVMNLQPSEAEAGFDIRIPPSVDSEALERRLVEEWAPAARNMSVEFKQKHSGEPLLTTADDSNPWWRLLENAVKEAGGKTSKPEIFPASTDARYFRMAGVPAFGFSPISNTPSLLHDHNEYLGRAEYLKGIDVYVSIIKAYASYESKSGGSLTLQNERASLSESSDAINQLVSDSVFFFCRPSHLCSSLIDSDSFPRRESFLLTSFLLLLLPLKCHFLGRTHLFFWASHPLSPASSRPSPTSLVFLVFLTPSSAPDGSWASSVSVLTHHCMMLLVHTRRKLDSFNGGGFSKIGSFGDLGFAVCGSLGRLVVDLFIILSQAGFCVGYLIFIGTTLANLFDPDSPTSLRHHITTLGFPFKLGLNSIKTLTHLAPLSIFADVVDLAAMAVVIVEDSMIILKQRPDFGGFSLFFYGMGVAVYSFEGVGMVLPLESEMKDKDKFGKVLALGMGFISFIYIAFGFLRYLAFGEDTMDIITANLGAGLISTIVQLGLCINLFFTFPLMMNPVFEIVERRFSGGMYSAWLRWLLVLAVTLVALFVPNFTDFLLHLRVCVTCFVSFAGVQGRDGESGHSDSGTGRGSCCVGNLEFPDSCHPSSSPPYGIVGDGYIINASSLLGSRLGKLYGRCFFDSHPLPFLEQMFLIGVILMVPCYSIESFASLVNPSISVDCGILRDCYESFAMYCFGRYLVACLGGEDRTIEFMQRQGRKSFKTPLLIDHNDDKGTIKHPFPMNLFLKPWRLSHWFYQVVKFGIVQYMIIKSLTALTALILEAFGVYCEGEFKWDCGYPYLAVVLNFSQSWALYCLVQFYGATKDELAHIKPLAKFLTFKSIVFLTWWQGVAIALLSSLGLFKSSIAQSLQLKTSVQDFIICIEMGIASVVHLYVFPAKPYGLLGDRFTGSVSVLGDYASVDCPIDPDEIRDSERRTKVRLPHPDVDIRSCMTIKESMRDVFVGGGEYIVKDVRFTVTQAVEPMEKSITKFNEKLHKISQNIKKHDKDKRRVKDDSCMSSSSSSRRVIPGIDDPLLNGSFSDSGVTRTKKHRRKSGYTSGESGGESSSDQAYSGFEVAEKQNIQKGTSMTSGRGSAWTLTRSDYGKDVQMTRLRRLIEHNLQRSPRQLLTYFPCEGRLEILAVSVHAEGDTSMDHYDEHDDMALQTNKPLLPIDPVVELSKKMQKQEMGTKKEEGTKCSTCHTFVGEAKQYREHCKSDWHKHNLKRKTRKLPPLTAAEECMVVSMFLPEEQEAALKQLRKNLKFKAKPVPNFYYYEAPPAKPELKNSMLCNFLASFDPSQVAKLILSRRKSFSDAVREEVPKTASNRNRHSTGTVQNKNTIAVHDSPRFRSGKETSIYLHGDSQKNTRTSNPNFKKRQSFSKYGDGRSSKTDPSYKKNRLRSPRFSDDPQKNTKTSNPNFKKQVTFTTRFSDDAHVVIICGAVTEVLRFRGYLCYKGFSFYPFLSQSESLLLA</sequence>
<feature type="transmembrane region" description="Helical" evidence="20">
    <location>
        <begin position="1062"/>
        <end position="1083"/>
    </location>
</feature>
<keyword evidence="12" id="KW-0378">Hydrolase</keyword>
<comment type="subcellular location">
    <subcellularLocation>
        <location evidence="3">Cytoplasm</location>
        <location evidence="3">Cytoskeleton</location>
    </subcellularLocation>
    <subcellularLocation>
        <location evidence="2">Membrane</location>
        <topology evidence="2">Multi-pass membrane protein</topology>
    </subcellularLocation>
</comment>
<dbReference type="Pfam" id="PF07687">
    <property type="entry name" value="M20_dimer"/>
    <property type="match status" value="1"/>
</dbReference>
<dbReference type="EMBL" id="JADBGQ010000001">
    <property type="protein sequence ID" value="KAG5412434.1"/>
    <property type="molecule type" value="Genomic_DNA"/>
</dbReference>
<dbReference type="PANTHER" id="PTHR45892:SF1">
    <property type="entry name" value="AMINOACYLASE-1"/>
    <property type="match status" value="1"/>
</dbReference>
<evidence type="ECO:0000256" key="16">
    <source>
        <dbReference type="ARBA" id="ARBA00023136"/>
    </source>
</evidence>
<dbReference type="Pfam" id="PF06886">
    <property type="entry name" value="TPX2"/>
    <property type="match status" value="1"/>
</dbReference>
<evidence type="ECO:0000256" key="1">
    <source>
        <dbReference type="ARBA" id="ARBA00001947"/>
    </source>
</evidence>
<evidence type="ECO:0000313" key="25">
    <source>
        <dbReference type="EMBL" id="KAG5412434.1"/>
    </source>
</evidence>
<evidence type="ECO:0000256" key="15">
    <source>
        <dbReference type="ARBA" id="ARBA00022989"/>
    </source>
</evidence>
<feature type="transmembrane region" description="Helical" evidence="20">
    <location>
        <begin position="1017"/>
        <end position="1042"/>
    </location>
</feature>
<evidence type="ECO:0000256" key="14">
    <source>
        <dbReference type="ARBA" id="ARBA00022970"/>
    </source>
</evidence>
<evidence type="ECO:0000313" key="26">
    <source>
        <dbReference type="Proteomes" id="UP000823674"/>
    </source>
</evidence>
<feature type="compositionally biased region" description="Polar residues" evidence="19">
    <location>
        <begin position="1626"/>
        <end position="1635"/>
    </location>
</feature>
<evidence type="ECO:0000256" key="11">
    <source>
        <dbReference type="ARBA" id="ARBA00022723"/>
    </source>
</evidence>
<keyword evidence="8" id="KW-0963">Cytoplasm</keyword>
<dbReference type="PROSITE" id="PS00758">
    <property type="entry name" value="ARGE_DAPE_CPG2_1"/>
    <property type="match status" value="1"/>
</dbReference>
<keyword evidence="21" id="KW-0732">Signal</keyword>
<comment type="similarity">
    <text evidence="4">Belongs to the TPX2 family.</text>
</comment>
<comment type="caution">
    <text evidence="25">The sequence shown here is derived from an EMBL/GenBank/DDBJ whole genome shotgun (WGS) entry which is preliminary data.</text>
</comment>
<dbReference type="PROSITE" id="PS00759">
    <property type="entry name" value="ARGE_DAPE_CPG2_2"/>
    <property type="match status" value="1"/>
</dbReference>
<proteinExistence type="inferred from homology"/>
<dbReference type="CDD" id="cd05646">
    <property type="entry name" value="M20_AcylaseI_like"/>
    <property type="match status" value="1"/>
</dbReference>
<evidence type="ECO:0000256" key="17">
    <source>
        <dbReference type="ARBA" id="ARBA00023212"/>
    </source>
</evidence>
<evidence type="ECO:0000256" key="12">
    <source>
        <dbReference type="ARBA" id="ARBA00022801"/>
    </source>
</evidence>
<dbReference type="InterPro" id="IPR011650">
    <property type="entry name" value="Peptidase_M20_dimer"/>
</dbReference>
<feature type="domain" description="TPX2 C-terminal" evidence="23">
    <location>
        <begin position="1511"/>
        <end position="1544"/>
    </location>
</feature>
<feature type="transmembrane region" description="Helical" evidence="20">
    <location>
        <begin position="590"/>
        <end position="615"/>
    </location>
</feature>
<dbReference type="NCBIfam" id="TIGR01880">
    <property type="entry name" value="Ac-peptdase-euk"/>
    <property type="match status" value="1"/>
</dbReference>
<keyword evidence="7" id="KW-0813">Transport</keyword>
<keyword evidence="13" id="KW-0862">Zinc</keyword>
<feature type="transmembrane region" description="Helical" evidence="20">
    <location>
        <begin position="686"/>
        <end position="707"/>
    </location>
</feature>
<dbReference type="InterPro" id="IPR013057">
    <property type="entry name" value="AA_transpt_TM"/>
</dbReference>
<dbReference type="Gene3D" id="1.10.150.900">
    <property type="match status" value="1"/>
</dbReference>
<gene>
    <name evidence="25" type="primary">A01p000050.1_BraROA</name>
    <name evidence="25" type="ORF">IGI04_000001</name>
</gene>
<dbReference type="SUPFAM" id="SSF53187">
    <property type="entry name" value="Zn-dependent exopeptidases"/>
    <property type="match status" value="1"/>
</dbReference>
<evidence type="ECO:0000256" key="6">
    <source>
        <dbReference type="ARBA" id="ARBA00011913"/>
    </source>
</evidence>
<comment type="similarity">
    <text evidence="5">Belongs to the peptidase M20A family.</text>
</comment>
<evidence type="ECO:0000259" key="24">
    <source>
        <dbReference type="Pfam" id="PF07687"/>
    </source>
</evidence>
<feature type="compositionally biased region" description="Basic and acidic residues" evidence="19">
    <location>
        <begin position="1265"/>
        <end position="1278"/>
    </location>
</feature>
<reference evidence="25 26" key="1">
    <citation type="submission" date="2021-03" db="EMBL/GenBank/DDBJ databases">
        <authorList>
            <person name="King G.J."/>
            <person name="Bancroft I."/>
            <person name="Baten A."/>
            <person name="Bloomfield J."/>
            <person name="Borpatragohain P."/>
            <person name="He Z."/>
            <person name="Irish N."/>
            <person name="Irwin J."/>
            <person name="Liu K."/>
            <person name="Mauleon R.P."/>
            <person name="Moore J."/>
            <person name="Morris R."/>
            <person name="Ostergaard L."/>
            <person name="Wang B."/>
            <person name="Wells R."/>
        </authorList>
    </citation>
    <scope>NUCLEOTIDE SEQUENCE [LARGE SCALE GENOMIC DNA]</scope>
    <source>
        <strain evidence="25">R-o-18</strain>
        <tissue evidence="25">Leaf</tissue>
    </source>
</reference>
<evidence type="ECO:0000259" key="23">
    <source>
        <dbReference type="Pfam" id="PF06886"/>
    </source>
</evidence>
<dbReference type="InterPro" id="IPR036264">
    <property type="entry name" value="Bact_exopeptidase_dim_dom"/>
</dbReference>
<feature type="transmembrane region" description="Helical" evidence="20">
    <location>
        <begin position="719"/>
        <end position="742"/>
    </location>
</feature>
<organism evidence="25 26">
    <name type="scientific">Brassica rapa subsp. trilocularis</name>
    <dbReference type="NCBI Taxonomy" id="1813537"/>
    <lineage>
        <taxon>Eukaryota</taxon>
        <taxon>Viridiplantae</taxon>
        <taxon>Streptophyta</taxon>
        <taxon>Embryophyta</taxon>
        <taxon>Tracheophyta</taxon>
        <taxon>Spermatophyta</taxon>
        <taxon>Magnoliopsida</taxon>
        <taxon>eudicotyledons</taxon>
        <taxon>Gunneridae</taxon>
        <taxon>Pentapetalae</taxon>
        <taxon>rosids</taxon>
        <taxon>malvids</taxon>
        <taxon>Brassicales</taxon>
        <taxon>Brassicaceae</taxon>
        <taxon>Brassiceae</taxon>
        <taxon>Brassica</taxon>
    </lineage>
</organism>
<feature type="transmembrane region" description="Helical" evidence="20">
    <location>
        <begin position="797"/>
        <end position="814"/>
    </location>
</feature>
<dbReference type="InterPro" id="IPR005178">
    <property type="entry name" value="Ostalpha/TMEM184C"/>
</dbReference>